<name>A0A231VFC6_THETR</name>
<dbReference type="CDD" id="cd00405">
    <property type="entry name" value="PRAI"/>
    <property type="match status" value="1"/>
</dbReference>
<dbReference type="HAMAP" id="MF_00135">
    <property type="entry name" value="PRAI"/>
    <property type="match status" value="1"/>
</dbReference>
<dbReference type="EMBL" id="CP016893">
    <property type="protein sequence ID" value="AST56277.1"/>
    <property type="molecule type" value="Genomic_DNA"/>
</dbReference>
<evidence type="ECO:0000313" key="12">
    <source>
        <dbReference type="EMBL" id="OXT06356.1"/>
    </source>
</evidence>
<dbReference type="Proteomes" id="UP000214975">
    <property type="component" value="Chromosome"/>
</dbReference>
<dbReference type="GO" id="GO:0000162">
    <property type="term" value="P:L-tryptophan biosynthetic process"/>
    <property type="evidence" value="ECO:0007669"/>
    <property type="project" value="UniProtKB-UniRule"/>
</dbReference>
<evidence type="ECO:0000256" key="7">
    <source>
        <dbReference type="ARBA" id="ARBA00023141"/>
    </source>
</evidence>
<dbReference type="PANTHER" id="PTHR42894">
    <property type="entry name" value="N-(5'-PHOSPHORIBOSYL)ANTHRANILATE ISOMERASE"/>
    <property type="match status" value="1"/>
</dbReference>
<dbReference type="UniPathway" id="UPA00035">
    <property type="reaction ID" value="UER00042"/>
</dbReference>
<dbReference type="InterPro" id="IPR001240">
    <property type="entry name" value="PRAI_dom"/>
</dbReference>
<evidence type="ECO:0000256" key="8">
    <source>
        <dbReference type="ARBA" id="ARBA00023235"/>
    </source>
</evidence>
<dbReference type="Gene3D" id="3.20.20.70">
    <property type="entry name" value="Aldolase class I"/>
    <property type="match status" value="1"/>
</dbReference>
<evidence type="ECO:0000256" key="1">
    <source>
        <dbReference type="ARBA" id="ARBA00001164"/>
    </source>
</evidence>
<dbReference type="SUPFAM" id="SSF51366">
    <property type="entry name" value="Ribulose-phoshate binding barrel"/>
    <property type="match status" value="1"/>
</dbReference>
<evidence type="ECO:0000313" key="14">
    <source>
        <dbReference type="Proteomes" id="UP000215301"/>
    </source>
</evidence>
<dbReference type="PANTHER" id="PTHR42894:SF1">
    <property type="entry name" value="N-(5'-PHOSPHORIBOSYL)ANTHRANILATE ISOMERASE"/>
    <property type="match status" value="1"/>
</dbReference>
<evidence type="ECO:0000256" key="9">
    <source>
        <dbReference type="HAMAP-Rule" id="MF_00135"/>
    </source>
</evidence>
<dbReference type="AlphaFoldDB" id="A0A231VFC6"/>
<gene>
    <name evidence="9" type="primary">trpF</name>
    <name evidence="12" type="ORF">CE561_11125</name>
    <name evidence="11" type="ORF">Thert_00014</name>
</gene>
<evidence type="ECO:0000256" key="6">
    <source>
        <dbReference type="ARBA" id="ARBA00022822"/>
    </source>
</evidence>
<sequence length="203" mass="23295">MALIKICGIRRMEDVEYLNMLKPDYAGFVFADSKRKVDIKTAHDLIENLDRDIKKVGVFVNEKISEVRYIADFLKLDVLQFHGDETQEYIDNFKDYLVWKAIRISEKKDISKIESYHVDGILLDSKIEGFYGGSGKSFDWNLIKDANMNCTFILAGGIDTNNVLMAINMLKPDIVDVSSGVEIDGFKNYDLMKEIIYKVRSVI</sequence>
<keyword evidence="7 9" id="KW-0057">Aromatic amino acid biosynthesis</keyword>
<dbReference type="InterPro" id="IPR011060">
    <property type="entry name" value="RibuloseP-bd_barrel"/>
</dbReference>
<keyword evidence="5 9" id="KW-0028">Amino-acid biosynthesis</keyword>
<comment type="catalytic activity">
    <reaction evidence="1 9">
        <text>N-(5-phospho-beta-D-ribosyl)anthranilate = 1-(2-carboxyphenylamino)-1-deoxy-D-ribulose 5-phosphate</text>
        <dbReference type="Rhea" id="RHEA:21540"/>
        <dbReference type="ChEBI" id="CHEBI:18277"/>
        <dbReference type="ChEBI" id="CHEBI:58613"/>
        <dbReference type="EC" id="5.3.1.24"/>
    </reaction>
</comment>
<organism evidence="12 14">
    <name type="scientific">Thermoanaerobacterium thermosaccharolyticum</name>
    <name type="common">Clostridium thermosaccharolyticum</name>
    <dbReference type="NCBI Taxonomy" id="1517"/>
    <lineage>
        <taxon>Bacteria</taxon>
        <taxon>Bacillati</taxon>
        <taxon>Bacillota</taxon>
        <taxon>Clostridia</taxon>
        <taxon>Thermoanaerobacterales</taxon>
        <taxon>Thermoanaerobacteraceae</taxon>
        <taxon>Thermoanaerobacterium</taxon>
    </lineage>
</organism>
<protein>
    <recommendedName>
        <fullName evidence="4 9">N-(5'-phosphoribosyl)anthranilate isomerase</fullName>
        <shortName evidence="9">PRAI</shortName>
        <ecNumber evidence="3 9">5.3.1.24</ecNumber>
    </recommendedName>
</protein>
<reference evidence="12 14" key="2">
    <citation type="submission" date="2017-06" db="EMBL/GenBank/DDBJ databases">
        <title>Isolation and characterization of a thermophilic and butanogenic Thermoanaerobacterium thermosaccharolyticum M5 capable of efficient degradation of hemicellulose.</title>
        <authorList>
            <person name="Xin F."/>
            <person name="Jiang Y."/>
        </authorList>
    </citation>
    <scope>NUCLEOTIDE SEQUENCE [LARGE SCALE GENOMIC DNA]</scope>
    <source>
        <strain evidence="12 14">M5</strain>
    </source>
</reference>
<comment type="pathway">
    <text evidence="2 9">Amino-acid biosynthesis; L-tryptophan biosynthesis; L-tryptophan from chorismate: step 3/5.</text>
</comment>
<evidence type="ECO:0000313" key="11">
    <source>
        <dbReference type="EMBL" id="AST56277.1"/>
    </source>
</evidence>
<dbReference type="GO" id="GO:0004640">
    <property type="term" value="F:phosphoribosylanthranilate isomerase activity"/>
    <property type="evidence" value="ECO:0007669"/>
    <property type="project" value="UniProtKB-UniRule"/>
</dbReference>
<keyword evidence="6 9" id="KW-0822">Tryptophan biosynthesis</keyword>
<dbReference type="InterPro" id="IPR044643">
    <property type="entry name" value="TrpF_fam"/>
</dbReference>
<dbReference type="EMBL" id="NKHD01000032">
    <property type="protein sequence ID" value="OXT06356.1"/>
    <property type="molecule type" value="Genomic_DNA"/>
</dbReference>
<evidence type="ECO:0000256" key="3">
    <source>
        <dbReference type="ARBA" id="ARBA00012572"/>
    </source>
</evidence>
<evidence type="ECO:0000256" key="2">
    <source>
        <dbReference type="ARBA" id="ARBA00004664"/>
    </source>
</evidence>
<evidence type="ECO:0000313" key="13">
    <source>
        <dbReference type="Proteomes" id="UP000214975"/>
    </source>
</evidence>
<accession>A0A231VFC6</accession>
<evidence type="ECO:0000256" key="4">
    <source>
        <dbReference type="ARBA" id="ARBA00022272"/>
    </source>
</evidence>
<feature type="domain" description="N-(5'phosphoribosyl) anthranilate isomerase (PRAI)" evidence="10">
    <location>
        <begin position="4"/>
        <end position="196"/>
    </location>
</feature>
<dbReference type="EC" id="5.3.1.24" evidence="3 9"/>
<dbReference type="Pfam" id="PF00697">
    <property type="entry name" value="PRAI"/>
    <property type="match status" value="1"/>
</dbReference>
<reference evidence="11 13" key="1">
    <citation type="submission" date="2016-08" db="EMBL/GenBank/DDBJ databases">
        <title>A novel genetic cassette of butanologenic Thermoanaerobacterium thermosaccharolyticum that directly convert cellulose to butanol.</title>
        <authorList>
            <person name="Li T."/>
            <person name="He J."/>
        </authorList>
    </citation>
    <scope>NUCLEOTIDE SEQUENCE [LARGE SCALE GENOMIC DNA]</scope>
    <source>
        <strain evidence="11 13">TG57</strain>
    </source>
</reference>
<dbReference type="InterPro" id="IPR013785">
    <property type="entry name" value="Aldolase_TIM"/>
</dbReference>
<dbReference type="RefSeq" id="WP_094046211.1">
    <property type="nucleotide sequence ID" value="NZ_CP016893.1"/>
</dbReference>
<dbReference type="Proteomes" id="UP000215301">
    <property type="component" value="Unassembled WGS sequence"/>
</dbReference>
<comment type="similarity">
    <text evidence="9">Belongs to the TrpF family.</text>
</comment>
<keyword evidence="8 9" id="KW-0413">Isomerase</keyword>
<proteinExistence type="inferred from homology"/>
<evidence type="ECO:0000256" key="5">
    <source>
        <dbReference type="ARBA" id="ARBA00022605"/>
    </source>
</evidence>
<evidence type="ECO:0000259" key="10">
    <source>
        <dbReference type="Pfam" id="PF00697"/>
    </source>
</evidence>